<dbReference type="Proteomes" id="UP000580250">
    <property type="component" value="Unassembled WGS sequence"/>
</dbReference>
<dbReference type="AlphaFoldDB" id="A0A6V7V9P1"/>
<evidence type="ECO:0000313" key="4">
    <source>
        <dbReference type="Proteomes" id="UP000580250"/>
    </source>
</evidence>
<dbReference type="OrthoDB" id="5899063at2759"/>
<organism evidence="3 4">
    <name type="scientific">Meloidogyne enterolobii</name>
    <name type="common">Root-knot nematode worm</name>
    <name type="synonym">Meloidogyne mayaguensis</name>
    <dbReference type="NCBI Taxonomy" id="390850"/>
    <lineage>
        <taxon>Eukaryota</taxon>
        <taxon>Metazoa</taxon>
        <taxon>Ecdysozoa</taxon>
        <taxon>Nematoda</taxon>
        <taxon>Chromadorea</taxon>
        <taxon>Rhabditida</taxon>
        <taxon>Tylenchina</taxon>
        <taxon>Tylenchomorpha</taxon>
        <taxon>Tylenchoidea</taxon>
        <taxon>Meloidogynidae</taxon>
        <taxon>Meloidogyninae</taxon>
        <taxon>Meloidogyne</taxon>
    </lineage>
</organism>
<dbReference type="EMBL" id="CAJEWN010000188">
    <property type="protein sequence ID" value="CAD2171693.1"/>
    <property type="molecule type" value="Genomic_DNA"/>
</dbReference>
<gene>
    <name evidence="3" type="ORF">MENT_LOCUS23199</name>
</gene>
<name>A0A6V7V9P1_MELEN</name>
<evidence type="ECO:0000256" key="2">
    <source>
        <dbReference type="SAM" id="MobiDB-lite"/>
    </source>
</evidence>
<comment type="caution">
    <text evidence="3">The sequence shown here is derived from an EMBL/GenBank/DDBJ whole genome shotgun (WGS) entry which is preliminary data.</text>
</comment>
<feature type="region of interest" description="Disordered" evidence="2">
    <location>
        <begin position="98"/>
        <end position="159"/>
    </location>
</feature>
<evidence type="ECO:0000313" key="3">
    <source>
        <dbReference type="EMBL" id="CAD2171693.1"/>
    </source>
</evidence>
<feature type="coiled-coil region" evidence="1">
    <location>
        <begin position="165"/>
        <end position="222"/>
    </location>
</feature>
<reference evidence="3 4" key="1">
    <citation type="submission" date="2020-08" db="EMBL/GenBank/DDBJ databases">
        <authorList>
            <person name="Koutsovoulos G."/>
            <person name="Danchin GJ E."/>
        </authorList>
    </citation>
    <scope>NUCLEOTIDE SEQUENCE [LARGE SCALE GENOMIC DNA]</scope>
</reference>
<proteinExistence type="predicted"/>
<sequence length="337" mass="39604">MDDILTSLIDSEPTSRRKFESVQSRYQRLHVPLKDVEWNVCEYCGEIVHRMVFERHLILHEMADVTYQLYHHEIDVEKKRVEQVKRIQAKETKEKRRNLGLELSSCSSSSSLPSSSEDNSGFETESSSSTTASNSLIYPDNINFNKNEENGKEKRRSPMTLDWVMEELINEKERKKQKKMKQTEDEFGFDYFDQQQTSLAAYIELEDEFNNYEKNSGKLKNKKSKEQKLTKTTNISIKKRPPKKVIKIKKEIVEEIPIEEEVDEETALLEDYEHLLCLNNLGRRYEYVCVDLRSCKYFDRKGNINVANVLRQSPSPTKSVRRSTRRSGVEQELIRLV</sequence>
<keyword evidence="1" id="KW-0175">Coiled coil</keyword>
<evidence type="ECO:0000256" key="1">
    <source>
        <dbReference type="SAM" id="Coils"/>
    </source>
</evidence>
<feature type="compositionally biased region" description="Low complexity" evidence="2">
    <location>
        <begin position="100"/>
        <end position="145"/>
    </location>
</feature>
<accession>A0A6V7V9P1</accession>
<protein>
    <submittedName>
        <fullName evidence="3">Uncharacterized protein</fullName>
    </submittedName>
</protein>